<dbReference type="Proteomes" id="UP000254618">
    <property type="component" value="Unassembled WGS sequence"/>
</dbReference>
<dbReference type="AlphaFoldDB" id="A0A378QUR8"/>
<evidence type="ECO:0000313" key="2">
    <source>
        <dbReference type="EMBL" id="OPH38825.1"/>
    </source>
</evidence>
<reference evidence="2 4" key="1">
    <citation type="submission" date="2017-03" db="EMBL/GenBank/DDBJ databases">
        <title>Draft genome sequence of Moraxella equi CCUG 4950T type strain.</title>
        <authorList>
            <person name="Salva-Serra F."/>
            <person name="Engstrom-Jakobsson H."/>
            <person name="Thorell K."/>
            <person name="Jaen-Luchoro D."/>
            <person name="Gonzales-Siles L."/>
            <person name="Karlsson R."/>
            <person name="Yazdan S."/>
            <person name="Boulund F."/>
            <person name="Johnning A."/>
            <person name="Engstrand L."/>
            <person name="Kristiansson E."/>
            <person name="Moore E."/>
        </authorList>
    </citation>
    <scope>NUCLEOTIDE SEQUENCE [LARGE SCALE GENOMIC DNA]</scope>
    <source>
        <strain evidence="2 4">CCUG 4950</strain>
    </source>
</reference>
<evidence type="ECO:0000256" key="1">
    <source>
        <dbReference type="SAM" id="Phobius"/>
    </source>
</evidence>
<keyword evidence="1" id="KW-0472">Membrane</keyword>
<organism evidence="3 5">
    <name type="scientific">Moraxella equi</name>
    <dbReference type="NCBI Taxonomy" id="60442"/>
    <lineage>
        <taxon>Bacteria</taxon>
        <taxon>Pseudomonadati</taxon>
        <taxon>Pseudomonadota</taxon>
        <taxon>Gammaproteobacteria</taxon>
        <taxon>Moraxellales</taxon>
        <taxon>Moraxellaceae</taxon>
        <taxon>Moraxella</taxon>
    </lineage>
</organism>
<accession>A0A378QUR8</accession>
<protein>
    <submittedName>
        <fullName evidence="3">Uncharacterized protein</fullName>
    </submittedName>
</protein>
<evidence type="ECO:0000313" key="5">
    <source>
        <dbReference type="Proteomes" id="UP000254618"/>
    </source>
</evidence>
<evidence type="ECO:0000313" key="3">
    <source>
        <dbReference type="EMBL" id="STZ04044.1"/>
    </source>
</evidence>
<sequence length="303" mass="34260">MNHKQLVKATNLIAILGILGLVYWVFGFILIQVFGLKVFEKNLTEMFAFSILGILAMLAGALILNIMLNLTRIAEQKENPSTTPTPATKSHMGKFLVLGMAMFGVIASGLFWGDYVTSQRKFTLMQTSANQVVKKYHDKLDFLDNYRFEKTWIDNAIWHTELLRATDHNINQVVIIVPDKIGDEAVYLGFDEYKQSRAGLPSDDDLTKGNAVVFEIAEAIGLVADDSTPTKKYHLKKTDFIFRTDTAQRQVLDQMFAGQAKPHHSSHDGRYEMFYPYQVHGKTVAVLYLTDYLHYGKISSGSY</sequence>
<dbReference type="Proteomes" id="UP000190777">
    <property type="component" value="Unassembled WGS sequence"/>
</dbReference>
<reference evidence="3 5" key="2">
    <citation type="submission" date="2018-06" db="EMBL/GenBank/DDBJ databases">
        <authorList>
            <consortium name="Pathogen Informatics"/>
            <person name="Doyle S."/>
        </authorList>
    </citation>
    <scope>NUCLEOTIDE SEQUENCE [LARGE SCALE GENOMIC DNA]</scope>
    <source>
        <strain evidence="3 5">NCTC11012</strain>
    </source>
</reference>
<dbReference type="EMBL" id="UGQF01000001">
    <property type="protein sequence ID" value="STZ04044.1"/>
    <property type="molecule type" value="Genomic_DNA"/>
</dbReference>
<dbReference type="RefSeq" id="WP_079325227.1">
    <property type="nucleotide sequence ID" value="NZ_MXAP01000049.1"/>
</dbReference>
<feature type="transmembrane region" description="Helical" evidence="1">
    <location>
        <begin position="12"/>
        <end position="34"/>
    </location>
</feature>
<proteinExistence type="predicted"/>
<dbReference type="EMBL" id="MXAP01000049">
    <property type="protein sequence ID" value="OPH38825.1"/>
    <property type="molecule type" value="Genomic_DNA"/>
</dbReference>
<name>A0A378QUR8_9GAMM</name>
<keyword evidence="1" id="KW-1133">Transmembrane helix</keyword>
<feature type="transmembrane region" description="Helical" evidence="1">
    <location>
        <begin position="95"/>
        <end position="113"/>
    </location>
</feature>
<evidence type="ECO:0000313" key="4">
    <source>
        <dbReference type="Proteomes" id="UP000190777"/>
    </source>
</evidence>
<gene>
    <name evidence="2" type="ORF">B5J93_05255</name>
    <name evidence="3" type="ORF">NCTC11012_02306</name>
</gene>
<keyword evidence="1" id="KW-0812">Transmembrane</keyword>
<feature type="transmembrane region" description="Helical" evidence="1">
    <location>
        <begin position="46"/>
        <end position="68"/>
    </location>
</feature>
<keyword evidence="4" id="KW-1185">Reference proteome</keyword>